<dbReference type="AlphaFoldDB" id="A0AAW8SR62"/>
<dbReference type="RefSeq" id="WP_028021011.1">
    <property type="nucleotide sequence ID" value="NZ_CABLCA010000009.1"/>
</dbReference>
<evidence type="ECO:0000256" key="2">
    <source>
        <dbReference type="ARBA" id="ARBA00023163"/>
    </source>
</evidence>
<dbReference type="InterPro" id="IPR007737">
    <property type="entry name" value="Mga_HTH"/>
</dbReference>
<sequence length="489" mass="58311">MDFRSLLDKPLLYEFSILDVLFQHDSWVTINEIAAETGFNRKTIIKYLALIDEYPELSGLIRKKGAGIQLKMSRIDYTKIKTSILKRSVPFAMIDKILKNGSFSMSDISKETYLSESNIYRYMRKLKKILNSYNIDLVKKRNQYRLIGDERTIRFYLYLFYWQVYKGVSWPFSEGLRKKVAEDLQIVAQKAGMYLAVPFENQLTLIVSINYLRYRTRCFIHREDAFEQLYALNETIPAFNQLNLLFTTNYHMSKDETHLFFFYLLTRPSFYHSWDYADHFIENHQHDKTEIAKASERAAKEMKKQFPLLHIKTDADSSFFKSLFSIHYHTMLFKEFTTDISNYKLTPYIDRNFPQLKKEIVTVSQHLTTTDKNPCFEQEDYLITHYSILLANILSETHFEKKIYLKMETDFPFFIERIVKNQLLNHFKNTYHLIFTENEQEYFDLLLTVPGSHVLEQSIAKEKIIYITPELTIQTYKTISRKLRTLIQK</sequence>
<organism evidence="4 5">
    <name type="scientific">Enterococcus raffinosus</name>
    <dbReference type="NCBI Taxonomy" id="71452"/>
    <lineage>
        <taxon>Bacteria</taxon>
        <taxon>Bacillati</taxon>
        <taxon>Bacillota</taxon>
        <taxon>Bacilli</taxon>
        <taxon>Lactobacillales</taxon>
        <taxon>Enterococcaceae</taxon>
        <taxon>Enterococcus</taxon>
    </lineage>
</organism>
<dbReference type="Gene3D" id="1.10.10.10">
    <property type="entry name" value="Winged helix-like DNA-binding domain superfamily/Winged helix DNA-binding domain"/>
    <property type="match status" value="1"/>
</dbReference>
<keyword evidence="2" id="KW-0804">Transcription</keyword>
<dbReference type="PANTHER" id="PTHR30185:SF13">
    <property type="entry name" value="LICABCH OPERON REGULATOR-RELATED"/>
    <property type="match status" value="1"/>
</dbReference>
<feature type="domain" description="Mga helix-turn-helix" evidence="3">
    <location>
        <begin position="79"/>
        <end position="161"/>
    </location>
</feature>
<gene>
    <name evidence="4" type="ORF">P7D78_02285</name>
</gene>
<dbReference type="InterPro" id="IPR036388">
    <property type="entry name" value="WH-like_DNA-bd_sf"/>
</dbReference>
<comment type="caution">
    <text evidence="4">The sequence shown here is derived from an EMBL/GenBank/DDBJ whole genome shotgun (WGS) entry which is preliminary data.</text>
</comment>
<dbReference type="InterPro" id="IPR050661">
    <property type="entry name" value="BglG_antiterminators"/>
</dbReference>
<dbReference type="PANTHER" id="PTHR30185">
    <property type="entry name" value="CRYPTIC BETA-GLUCOSIDE BGL OPERON ANTITERMINATOR"/>
    <property type="match status" value="1"/>
</dbReference>
<dbReference type="EMBL" id="JARPXM010000001">
    <property type="protein sequence ID" value="MDT2536940.1"/>
    <property type="molecule type" value="Genomic_DNA"/>
</dbReference>
<keyword evidence="1" id="KW-0805">Transcription regulation</keyword>
<protein>
    <submittedName>
        <fullName evidence="4">Helix-turn-helix domain-containing protein</fullName>
    </submittedName>
</protein>
<dbReference type="Pfam" id="PF05043">
    <property type="entry name" value="Mga"/>
    <property type="match status" value="1"/>
</dbReference>
<evidence type="ECO:0000259" key="3">
    <source>
        <dbReference type="Pfam" id="PF05043"/>
    </source>
</evidence>
<evidence type="ECO:0000256" key="1">
    <source>
        <dbReference type="ARBA" id="ARBA00023015"/>
    </source>
</evidence>
<name>A0AAW8SR62_9ENTE</name>
<accession>A0AAW8SR62</accession>
<evidence type="ECO:0000313" key="4">
    <source>
        <dbReference type="EMBL" id="MDT2536940.1"/>
    </source>
</evidence>
<reference evidence="4" key="1">
    <citation type="submission" date="2023-03" db="EMBL/GenBank/DDBJ databases">
        <authorList>
            <person name="Shen W."/>
            <person name="Cai J."/>
        </authorList>
    </citation>
    <scope>NUCLEOTIDE SEQUENCE</scope>
    <source>
        <strain evidence="4">B646-2</strain>
    </source>
</reference>
<evidence type="ECO:0000313" key="5">
    <source>
        <dbReference type="Proteomes" id="UP001249240"/>
    </source>
</evidence>
<dbReference type="Proteomes" id="UP001249240">
    <property type="component" value="Unassembled WGS sequence"/>
</dbReference>
<proteinExistence type="predicted"/>